<dbReference type="Pfam" id="PF07690">
    <property type="entry name" value="MFS_1"/>
    <property type="match status" value="1"/>
</dbReference>
<dbReference type="EMBL" id="BSKO01000001">
    <property type="protein sequence ID" value="GLO65309.1"/>
    <property type="molecule type" value="Genomic_DNA"/>
</dbReference>
<keyword evidence="4 7" id="KW-0812">Transmembrane</keyword>
<evidence type="ECO:0000256" key="2">
    <source>
        <dbReference type="ARBA" id="ARBA00022448"/>
    </source>
</evidence>
<keyword evidence="6 7" id="KW-0472">Membrane</keyword>
<dbReference type="PANTHER" id="PTHR43266">
    <property type="entry name" value="MACROLIDE-EFFLUX PROTEIN"/>
    <property type="match status" value="1"/>
</dbReference>
<keyword evidence="5 7" id="KW-1133">Transmembrane helix</keyword>
<evidence type="ECO:0000256" key="6">
    <source>
        <dbReference type="ARBA" id="ARBA00023136"/>
    </source>
</evidence>
<evidence type="ECO:0000256" key="4">
    <source>
        <dbReference type="ARBA" id="ARBA00022692"/>
    </source>
</evidence>
<dbReference type="PRINTS" id="PR01035">
    <property type="entry name" value="TCRTETA"/>
</dbReference>
<dbReference type="Proteomes" id="UP001275436">
    <property type="component" value="Unassembled WGS sequence"/>
</dbReference>
<evidence type="ECO:0000256" key="5">
    <source>
        <dbReference type="ARBA" id="ARBA00022989"/>
    </source>
</evidence>
<comment type="caution">
    <text evidence="9">The sequence shown here is derived from an EMBL/GenBank/DDBJ whole genome shotgun (WGS) entry which is preliminary data.</text>
</comment>
<evidence type="ECO:0000256" key="7">
    <source>
        <dbReference type="SAM" id="Phobius"/>
    </source>
</evidence>
<dbReference type="InterPro" id="IPR036259">
    <property type="entry name" value="MFS_trans_sf"/>
</dbReference>
<dbReference type="InterPro" id="IPR020846">
    <property type="entry name" value="MFS_dom"/>
</dbReference>
<feature type="transmembrane region" description="Helical" evidence="7">
    <location>
        <begin position="167"/>
        <end position="188"/>
    </location>
</feature>
<dbReference type="CDD" id="cd06173">
    <property type="entry name" value="MFS_MefA_like"/>
    <property type="match status" value="1"/>
</dbReference>
<dbReference type="InterPro" id="IPR011701">
    <property type="entry name" value="MFS"/>
</dbReference>
<organism evidence="9 10">
    <name type="scientific">Oceanobacillus kimchii</name>
    <dbReference type="NCBI Taxonomy" id="746691"/>
    <lineage>
        <taxon>Bacteria</taxon>
        <taxon>Bacillati</taxon>
        <taxon>Bacillota</taxon>
        <taxon>Bacilli</taxon>
        <taxon>Bacillales</taxon>
        <taxon>Bacillaceae</taxon>
        <taxon>Oceanobacillus</taxon>
    </lineage>
</organism>
<dbReference type="InterPro" id="IPR001958">
    <property type="entry name" value="Tet-R_TetA/multi-R_MdtG-like"/>
</dbReference>
<feature type="transmembrane region" description="Helical" evidence="7">
    <location>
        <begin position="370"/>
        <end position="391"/>
    </location>
</feature>
<sequence>MMIPKILYEESTYKMIFWSSILNGIGGRFAQVGSLALLYELTESGMALGILLSLQVLPTIVFAPISGYLADRFHKGNLLFWADLLRVPFALLPIVAVSTGQLWLLYFSALVISIGNAIYRPVRFAIIPEIVQKKNLVSVNGLEQNAIGITLVFGSLLGGLMGYFFDVIILFFFHSLFLLCAACLLWRLKKIGFYQRIKDVKPQTSFSEMSRLILNVALLRVLLIVFAVMPLANGIDNVVFNLIALDVFSQGNIGVGLIYGALGIGFVLSSFITKWIRGKYIIIAVVMIFFEGIGHLFLSQSYLFYQAILLAIMISFVGGISNICFDTVLMKILPKSKRGFLFGTFSMIQNSSMGIAMILAGFLTEWLSPLSSAFLVGVSYVIFALVFMIAFKQINIRHSLMKLKNIT</sequence>
<evidence type="ECO:0000256" key="3">
    <source>
        <dbReference type="ARBA" id="ARBA00022475"/>
    </source>
</evidence>
<feature type="transmembrane region" description="Helical" evidence="7">
    <location>
        <begin position="280"/>
        <end position="298"/>
    </location>
</feature>
<dbReference type="RefSeq" id="WP_317957840.1">
    <property type="nucleotide sequence ID" value="NZ_BSKO01000001.1"/>
</dbReference>
<dbReference type="PROSITE" id="PS50850">
    <property type="entry name" value="MFS"/>
    <property type="match status" value="1"/>
</dbReference>
<feature type="transmembrane region" description="Helical" evidence="7">
    <location>
        <begin position="21"/>
        <end position="39"/>
    </location>
</feature>
<feature type="transmembrane region" description="Helical" evidence="7">
    <location>
        <begin position="142"/>
        <end position="161"/>
    </location>
</feature>
<evidence type="ECO:0000313" key="10">
    <source>
        <dbReference type="Proteomes" id="UP001275436"/>
    </source>
</evidence>
<proteinExistence type="predicted"/>
<feature type="domain" description="Major facilitator superfamily (MFS) profile" evidence="8">
    <location>
        <begin position="12"/>
        <end position="396"/>
    </location>
</feature>
<evidence type="ECO:0000256" key="1">
    <source>
        <dbReference type="ARBA" id="ARBA00004651"/>
    </source>
</evidence>
<accession>A0ABQ5TI17</accession>
<feature type="transmembrane region" description="Helical" evidence="7">
    <location>
        <begin position="304"/>
        <end position="328"/>
    </location>
</feature>
<keyword evidence="10" id="KW-1185">Reference proteome</keyword>
<name>A0ABQ5TI17_9BACI</name>
<feature type="transmembrane region" description="Helical" evidence="7">
    <location>
        <begin position="78"/>
        <end position="97"/>
    </location>
</feature>
<feature type="transmembrane region" description="Helical" evidence="7">
    <location>
        <begin position="209"/>
        <end position="232"/>
    </location>
</feature>
<reference evidence="9 10" key="1">
    <citation type="submission" date="2023-02" db="EMBL/GenBank/DDBJ databases">
        <title>Oceanobacillus kimchii IFOP_LL358 isolated form Alexandrium catenella lab strain.</title>
        <authorList>
            <person name="Gajardo G."/>
            <person name="Ueki S."/>
            <person name="Maruyama F."/>
        </authorList>
    </citation>
    <scope>NUCLEOTIDE SEQUENCE [LARGE SCALE GENOMIC DNA]</scope>
    <source>
        <strain evidence="9 10">IFOP_LL358</strain>
    </source>
</reference>
<feature type="transmembrane region" description="Helical" evidence="7">
    <location>
        <begin position="340"/>
        <end position="364"/>
    </location>
</feature>
<evidence type="ECO:0000259" key="8">
    <source>
        <dbReference type="PROSITE" id="PS50850"/>
    </source>
</evidence>
<comment type="subcellular location">
    <subcellularLocation>
        <location evidence="1">Cell membrane</location>
        <topology evidence="1">Multi-pass membrane protein</topology>
    </subcellularLocation>
</comment>
<protein>
    <submittedName>
        <fullName evidence="9">MFS transporter</fullName>
    </submittedName>
</protein>
<gene>
    <name evidence="9" type="ORF">MACH08_10930</name>
</gene>
<dbReference type="Gene3D" id="1.20.1250.20">
    <property type="entry name" value="MFS general substrate transporter like domains"/>
    <property type="match status" value="1"/>
</dbReference>
<feature type="transmembrane region" description="Helical" evidence="7">
    <location>
        <begin position="252"/>
        <end position="273"/>
    </location>
</feature>
<dbReference type="SUPFAM" id="SSF103473">
    <property type="entry name" value="MFS general substrate transporter"/>
    <property type="match status" value="1"/>
</dbReference>
<feature type="transmembrane region" description="Helical" evidence="7">
    <location>
        <begin position="103"/>
        <end position="122"/>
    </location>
</feature>
<evidence type="ECO:0000313" key="9">
    <source>
        <dbReference type="EMBL" id="GLO65309.1"/>
    </source>
</evidence>
<keyword evidence="3" id="KW-1003">Cell membrane</keyword>
<dbReference type="PANTHER" id="PTHR43266:SF2">
    <property type="entry name" value="MAJOR FACILITATOR SUPERFAMILY (MFS) PROFILE DOMAIN-CONTAINING PROTEIN"/>
    <property type="match status" value="1"/>
</dbReference>
<feature type="transmembrane region" description="Helical" evidence="7">
    <location>
        <begin position="45"/>
        <end position="66"/>
    </location>
</feature>
<keyword evidence="2" id="KW-0813">Transport</keyword>